<feature type="compositionally biased region" description="Basic and acidic residues" evidence="1">
    <location>
        <begin position="197"/>
        <end position="214"/>
    </location>
</feature>
<dbReference type="EMBL" id="CM008049">
    <property type="protein sequence ID" value="PAN24626.1"/>
    <property type="molecule type" value="Genomic_DNA"/>
</dbReference>
<reference evidence="2" key="1">
    <citation type="submission" date="2018-04" db="EMBL/GenBank/DDBJ databases">
        <title>WGS assembly of Panicum hallii.</title>
        <authorList>
            <person name="Lovell J."/>
            <person name="Jenkins J."/>
            <person name="Lowry D."/>
            <person name="Mamidi S."/>
            <person name="Sreedasyam A."/>
            <person name="Weng X."/>
            <person name="Barry K."/>
            <person name="Bonette J."/>
            <person name="Campitelli B."/>
            <person name="Daum C."/>
            <person name="Gordon S."/>
            <person name="Gould B."/>
            <person name="Lipzen A."/>
            <person name="Macqueen A."/>
            <person name="Palacio-Mejia J."/>
            <person name="Plott C."/>
            <person name="Shakirov E."/>
            <person name="Shu S."/>
            <person name="Yoshinaga Y."/>
            <person name="Zane M."/>
            <person name="Rokhsar D."/>
            <person name="Grimwood J."/>
            <person name="Schmutz J."/>
            <person name="Juenger T."/>
        </authorList>
    </citation>
    <scope>NUCLEOTIDE SEQUENCE [LARGE SCALE GENOMIC DNA]</scope>
    <source>
        <strain evidence="2">FIL2</strain>
    </source>
</reference>
<dbReference type="Proteomes" id="UP000243499">
    <property type="component" value="Chromosome 4"/>
</dbReference>
<sequence>MCLPFCCGHDDHGSPSQGAGTRMKTTPDHPGHRNGRTEQAIPSPTRNGKGSQEGNGASQNKNGGDFNGGNTDSPPPTPPPTLAPQFPEDLAEHRGTQKTIPSPPPAVQASKHGDQKMVVESPEHKDQIFTKSTPATKGPKQSEHGPRHQGPVAAPQPKDVPTGTLRTPPSPQVARRAREDDYSPTVPAPAASNSLGDRGHDDHHAYGGKDDRRPPGKSWRR</sequence>
<feature type="compositionally biased region" description="Polar residues" evidence="1">
    <location>
        <begin position="40"/>
        <end position="72"/>
    </location>
</feature>
<dbReference type="Gramene" id="PAN24625">
    <property type="protein sequence ID" value="PAN24625"/>
    <property type="gene ID" value="PAHAL_4G239000"/>
</dbReference>
<name>A0A2S3HJS9_9POAL</name>
<dbReference type="Gramene" id="PAN24626">
    <property type="protein sequence ID" value="PAN24626"/>
    <property type="gene ID" value="PAHAL_4G239000"/>
</dbReference>
<feature type="compositionally biased region" description="Pro residues" evidence="1">
    <location>
        <begin position="73"/>
        <end position="82"/>
    </location>
</feature>
<accession>A0A2S3HJS9</accession>
<protein>
    <submittedName>
        <fullName evidence="2">Uncharacterized protein</fullName>
    </submittedName>
</protein>
<gene>
    <name evidence="2" type="ORF">PAHAL_4G239000</name>
</gene>
<proteinExistence type="predicted"/>
<evidence type="ECO:0000256" key="1">
    <source>
        <dbReference type="SAM" id="MobiDB-lite"/>
    </source>
</evidence>
<feature type="compositionally biased region" description="Basic and acidic residues" evidence="1">
    <location>
        <begin position="111"/>
        <end position="128"/>
    </location>
</feature>
<evidence type="ECO:0000313" key="2">
    <source>
        <dbReference type="EMBL" id="PAN24626.1"/>
    </source>
</evidence>
<dbReference type="AlphaFoldDB" id="A0A2S3HJS9"/>
<dbReference type="EMBL" id="CM008049">
    <property type="protein sequence ID" value="PAN24625.1"/>
    <property type="molecule type" value="Genomic_DNA"/>
</dbReference>
<feature type="region of interest" description="Disordered" evidence="1">
    <location>
        <begin position="1"/>
        <end position="221"/>
    </location>
</feature>
<organism evidence="2">
    <name type="scientific">Panicum hallii</name>
    <dbReference type="NCBI Taxonomy" id="206008"/>
    <lineage>
        <taxon>Eukaryota</taxon>
        <taxon>Viridiplantae</taxon>
        <taxon>Streptophyta</taxon>
        <taxon>Embryophyta</taxon>
        <taxon>Tracheophyta</taxon>
        <taxon>Spermatophyta</taxon>
        <taxon>Magnoliopsida</taxon>
        <taxon>Liliopsida</taxon>
        <taxon>Poales</taxon>
        <taxon>Poaceae</taxon>
        <taxon>PACMAD clade</taxon>
        <taxon>Panicoideae</taxon>
        <taxon>Panicodae</taxon>
        <taxon>Paniceae</taxon>
        <taxon>Panicinae</taxon>
        <taxon>Panicum</taxon>
        <taxon>Panicum sect. Panicum</taxon>
    </lineage>
</organism>